<keyword evidence="3" id="KW-1185">Reference proteome</keyword>
<proteinExistence type="predicted"/>
<dbReference type="EMBL" id="BEXD01000456">
    <property type="protein sequence ID" value="GBB87608.1"/>
    <property type="molecule type" value="Genomic_DNA"/>
</dbReference>
<organism evidence="2 3">
    <name type="scientific">Rhizophagus clarus</name>
    <dbReference type="NCBI Taxonomy" id="94130"/>
    <lineage>
        <taxon>Eukaryota</taxon>
        <taxon>Fungi</taxon>
        <taxon>Fungi incertae sedis</taxon>
        <taxon>Mucoromycota</taxon>
        <taxon>Glomeromycotina</taxon>
        <taxon>Glomeromycetes</taxon>
        <taxon>Glomerales</taxon>
        <taxon>Glomeraceae</taxon>
        <taxon>Rhizophagus</taxon>
    </lineage>
</organism>
<protein>
    <submittedName>
        <fullName evidence="2">Uncharacterized protein</fullName>
    </submittedName>
</protein>
<evidence type="ECO:0000313" key="2">
    <source>
        <dbReference type="EMBL" id="GBB87608.1"/>
    </source>
</evidence>
<evidence type="ECO:0000256" key="1">
    <source>
        <dbReference type="SAM" id="MobiDB-lite"/>
    </source>
</evidence>
<dbReference type="Proteomes" id="UP000247702">
    <property type="component" value="Unassembled WGS sequence"/>
</dbReference>
<dbReference type="AlphaFoldDB" id="A0A2Z6R4B0"/>
<reference evidence="2 3" key="1">
    <citation type="submission" date="2017-11" db="EMBL/GenBank/DDBJ databases">
        <title>The genome of Rhizophagus clarus HR1 reveals common genetic basis of auxotrophy among arbuscular mycorrhizal fungi.</title>
        <authorList>
            <person name="Kobayashi Y."/>
        </authorList>
    </citation>
    <scope>NUCLEOTIDE SEQUENCE [LARGE SCALE GENOMIC DNA]</scope>
    <source>
        <strain evidence="2 3">HR1</strain>
    </source>
</reference>
<feature type="region of interest" description="Disordered" evidence="1">
    <location>
        <begin position="67"/>
        <end position="109"/>
    </location>
</feature>
<name>A0A2Z6R4B0_9GLOM</name>
<accession>A0A2Z6R4B0</accession>
<feature type="compositionally biased region" description="Basic and acidic residues" evidence="1">
    <location>
        <begin position="75"/>
        <end position="97"/>
    </location>
</feature>
<evidence type="ECO:0000313" key="3">
    <source>
        <dbReference type="Proteomes" id="UP000247702"/>
    </source>
</evidence>
<sequence length="142" mass="16021">MNGFFKILSIIGERAHRFSLDRTGDRLLFLGSSLILSSISTSTRLRHFDSFDYVEIESVIDVDEGNESEIEIDVDENKNDGNDKRSEINVDKNKNDGNDEGSESNGNVTIGIQNDNNKIWIEMGKIEVDESLSEILSDYEID</sequence>
<comment type="caution">
    <text evidence="2">The sequence shown here is derived from an EMBL/GenBank/DDBJ whole genome shotgun (WGS) entry which is preliminary data.</text>
</comment>
<gene>
    <name evidence="2" type="ORF">RclHR1_14080005</name>
</gene>